<feature type="compositionally biased region" description="Acidic residues" evidence="1">
    <location>
        <begin position="83"/>
        <end position="92"/>
    </location>
</feature>
<dbReference type="PANTHER" id="PTHR37970:SF1">
    <property type="entry name" value="SERINE-RICH ADHESIN FOR PLATELETS"/>
    <property type="match status" value="1"/>
</dbReference>
<keyword evidence="2" id="KW-1185">Reference proteome</keyword>
<feature type="compositionally biased region" description="Basic and acidic residues" evidence="1">
    <location>
        <begin position="200"/>
        <end position="224"/>
    </location>
</feature>
<feature type="compositionally biased region" description="Low complexity" evidence="1">
    <location>
        <begin position="418"/>
        <end position="432"/>
    </location>
</feature>
<dbReference type="OrthoDB" id="6381867at2759"/>
<gene>
    <name evidence="3" type="primary">LOC112687211</name>
</gene>
<feature type="compositionally biased region" description="Basic and acidic residues" evidence="1">
    <location>
        <begin position="359"/>
        <end position="369"/>
    </location>
</feature>
<evidence type="ECO:0000313" key="2">
    <source>
        <dbReference type="Proteomes" id="UP000694846"/>
    </source>
</evidence>
<feature type="compositionally biased region" description="Polar residues" evidence="1">
    <location>
        <begin position="480"/>
        <end position="490"/>
    </location>
</feature>
<feature type="compositionally biased region" description="Low complexity" evidence="1">
    <location>
        <begin position="468"/>
        <end position="479"/>
    </location>
</feature>
<accession>A0A8B8FX83</accession>
<dbReference type="Proteomes" id="UP000694846">
    <property type="component" value="Unplaced"/>
</dbReference>
<feature type="compositionally biased region" description="Low complexity" evidence="1">
    <location>
        <begin position="136"/>
        <end position="145"/>
    </location>
</feature>
<dbReference type="PANTHER" id="PTHR37970">
    <property type="entry name" value="PROTEIN CBG08587"/>
    <property type="match status" value="1"/>
</dbReference>
<dbReference type="AlphaFoldDB" id="A0A8B8FX83"/>
<evidence type="ECO:0000256" key="1">
    <source>
        <dbReference type="SAM" id="MobiDB-lite"/>
    </source>
</evidence>
<name>A0A8B8FX83_9HEMI</name>
<feature type="region of interest" description="Disordered" evidence="1">
    <location>
        <begin position="77"/>
        <end position="158"/>
    </location>
</feature>
<feature type="compositionally biased region" description="Low complexity" evidence="1">
    <location>
        <begin position="520"/>
        <end position="529"/>
    </location>
</feature>
<feature type="region of interest" description="Disordered" evidence="1">
    <location>
        <begin position="407"/>
        <end position="498"/>
    </location>
</feature>
<feature type="region of interest" description="Disordered" evidence="1">
    <location>
        <begin position="193"/>
        <end position="232"/>
    </location>
</feature>
<feature type="compositionally biased region" description="Low complexity" evidence="1">
    <location>
        <begin position="326"/>
        <end position="349"/>
    </location>
</feature>
<organism evidence="2 3">
    <name type="scientific">Sipha flava</name>
    <name type="common">yellow sugarcane aphid</name>
    <dbReference type="NCBI Taxonomy" id="143950"/>
    <lineage>
        <taxon>Eukaryota</taxon>
        <taxon>Metazoa</taxon>
        <taxon>Ecdysozoa</taxon>
        <taxon>Arthropoda</taxon>
        <taxon>Hexapoda</taxon>
        <taxon>Insecta</taxon>
        <taxon>Pterygota</taxon>
        <taxon>Neoptera</taxon>
        <taxon>Paraneoptera</taxon>
        <taxon>Hemiptera</taxon>
        <taxon>Sternorrhyncha</taxon>
        <taxon>Aphidomorpha</taxon>
        <taxon>Aphidoidea</taxon>
        <taxon>Aphididae</taxon>
        <taxon>Sipha</taxon>
    </lineage>
</organism>
<feature type="region of interest" description="Disordered" evidence="1">
    <location>
        <begin position="646"/>
        <end position="728"/>
    </location>
</feature>
<feature type="compositionally biased region" description="Pro residues" evidence="1">
    <location>
        <begin position="668"/>
        <end position="677"/>
    </location>
</feature>
<reference evidence="3" key="1">
    <citation type="submission" date="2025-08" db="UniProtKB">
        <authorList>
            <consortium name="RefSeq"/>
        </authorList>
    </citation>
    <scope>IDENTIFICATION</scope>
    <source>
        <tissue evidence="3">Whole body</tissue>
    </source>
</reference>
<protein>
    <submittedName>
        <fullName evidence="3">Flocculation protein FLO11-like</fullName>
    </submittedName>
</protein>
<evidence type="ECO:0000313" key="3">
    <source>
        <dbReference type="RefSeq" id="XP_025415584.1"/>
    </source>
</evidence>
<feature type="region of interest" description="Disordered" evidence="1">
    <location>
        <begin position="593"/>
        <end position="614"/>
    </location>
</feature>
<dbReference type="GeneID" id="112687211"/>
<feature type="region of interest" description="Disordered" evidence="1">
    <location>
        <begin position="513"/>
        <end position="577"/>
    </location>
</feature>
<dbReference type="RefSeq" id="XP_025415584.1">
    <property type="nucleotide sequence ID" value="XM_025559799.1"/>
</dbReference>
<proteinExistence type="predicted"/>
<feature type="region of interest" description="Disordered" evidence="1">
    <location>
        <begin position="325"/>
        <end position="394"/>
    </location>
</feature>
<sequence>MSPEAVCPRFKQNAWKKELCSNCFRPKEEHPEKPKRVHVDYKPLPEISPAQSILKVNGSCDKSRNVSFSNVESEVIGYGGEEYSTDEEYSSDEENHSEYFDSEDDDELRRLTEANTNVNGKLTAPEKSRCNNNGPTTTKAAATTARVSDTPVEPAENKSLLSPPLVTVQPFSAEPPKSLVFNFLKNKEISAVTASAKVSRQTEKKDRNNDNDDDVQMKKTETTRKPTLSRSSLVANSNEPYLNIKRYSLPADEEVKIQPVPNVEIPEVKLHPPEAVIVKAVEDQENEVHVLTKDPPEVDTAIAPYKTRSNVPRMGTMHFKLKLAVASSQKPEPSKSAASSAVANTAESTPESSLTSREMAGEPDGKADSDEPSDPAVTTIMTTTTMGPASNPVNRSFLHNFKEVSSPLRDTTNHHPCTAATITGSTTTTTTPPKTPIKKTSVCSNSPPECPRSIKRQAPKPPPPPPSAASKCGAAAEPSTNVFHSANSSLSDDEFRPDDVTVANRKLLAEYCEQIEKEQSSSSSSSSASPPVRHSYRDDREPAADPVAGGEPTAARDSSTFPLTSGKRPACEKKKYSKAGKVGLKIKKFLRIPSRESVAGATTPPQPSPRPKLEIIHPLDVNKSGVEIIHNAVIDGVGGTPYVRETVSAARGPPPPPTNHGFAAARPSKPPPPPRSLPPVSKLPANSLPSADIADYPDEPKTCDSSTSDETYEPVNFSAPECDHSSPEMPRLTSMQYYGSETESEIYPAIQFGDDFGAEDSIRNTQLGRKSLEESYDAVVIANHEALTKLLDQATCDPKIPKELLALKAKNLEWSSFRVDPTSRLRKSGCAFYNAKWYEVPVVLSVSGKRVELNNVLNNHFTLTKVTEFVTRVGKEYAPGDSENEDAYVTLWNAHRVESIESYCKEYNAKYVDVTKEAGLILVETVNLLMGLQASDVDRYSLKPFIVTRNSFGADPTVAVVQLRDYNFQEEDTLCEIMLKVLRLLAPTWEMTVCLSQVLRQGKANSLSKCKALLEFWLWGPTGVTAVTPDRPLSLKRWLDLERANDLHGRVCSRSANPSVEQICYMSFLVHSDDQQLFSDAWTVLADRKTRPPRDHTISKC</sequence>